<feature type="transmembrane region" description="Helical" evidence="1">
    <location>
        <begin position="267"/>
        <end position="288"/>
    </location>
</feature>
<keyword evidence="1" id="KW-0812">Transmembrane</keyword>
<dbReference type="Proteomes" id="UP001190700">
    <property type="component" value="Unassembled WGS sequence"/>
</dbReference>
<keyword evidence="3" id="KW-1185">Reference proteome</keyword>
<sequence length="408" mass="45797">MTKRNFEKLICTAFVNGLLYMTFYSSVFAGRYVSCDADDAESLSWRGEFGTHCDGLKSINFLINTIAFTVTGICQCILPNLYREWGTVKAIRVSMLCLCIFGFTSVWKVTARNWYTFAIARAVTMGSSSCTMAVIITWFLQDIEASEKKVWNTNLVILSMFTYMLYSPLTLMVRYVIQPYIDQAMWRVLYASILICLFFMYGVLQTVILSMESTNVTVHKKSPKLAEQVDVAPPISHRAKFFFLAFFNNFSITYISLQATGLMEGGIHLSFILASIALTLTKPLLFLLPGELKTNVVISVFVMLGFLGLALPIWDFDLLDAAYVDWIRFGVLSTCYALLGLSANTLVYIVSVMENTGKRLFLLAAVFSGQSVAAALSPVLQQIGEHDERIAFSICCFNALMYFFISFA</sequence>
<feature type="transmembrane region" description="Helical" evidence="1">
    <location>
        <begin position="241"/>
        <end position="261"/>
    </location>
</feature>
<gene>
    <name evidence="2" type="ORF">CYMTET_55205</name>
</gene>
<feature type="transmembrane region" description="Helical" evidence="1">
    <location>
        <begin position="361"/>
        <end position="384"/>
    </location>
</feature>
<name>A0AAE0EQ23_9CHLO</name>
<accession>A0AAE0EQ23</accession>
<feature type="transmembrane region" description="Helical" evidence="1">
    <location>
        <begin position="295"/>
        <end position="314"/>
    </location>
</feature>
<evidence type="ECO:0000313" key="2">
    <source>
        <dbReference type="EMBL" id="KAK3234655.1"/>
    </source>
</evidence>
<protein>
    <submittedName>
        <fullName evidence="2">Uncharacterized protein</fullName>
    </submittedName>
</protein>
<evidence type="ECO:0000313" key="3">
    <source>
        <dbReference type="Proteomes" id="UP001190700"/>
    </source>
</evidence>
<feature type="transmembrane region" description="Helical" evidence="1">
    <location>
        <begin position="90"/>
        <end position="107"/>
    </location>
</feature>
<feature type="transmembrane region" description="Helical" evidence="1">
    <location>
        <begin position="390"/>
        <end position="407"/>
    </location>
</feature>
<organism evidence="2 3">
    <name type="scientific">Cymbomonas tetramitiformis</name>
    <dbReference type="NCBI Taxonomy" id="36881"/>
    <lineage>
        <taxon>Eukaryota</taxon>
        <taxon>Viridiplantae</taxon>
        <taxon>Chlorophyta</taxon>
        <taxon>Pyramimonadophyceae</taxon>
        <taxon>Pyramimonadales</taxon>
        <taxon>Pyramimonadaceae</taxon>
        <taxon>Cymbomonas</taxon>
    </lineage>
</organism>
<reference evidence="2 3" key="1">
    <citation type="journal article" date="2015" name="Genome Biol. Evol.">
        <title>Comparative Genomics of a Bacterivorous Green Alga Reveals Evolutionary Causalities and Consequences of Phago-Mixotrophic Mode of Nutrition.</title>
        <authorList>
            <person name="Burns J.A."/>
            <person name="Paasch A."/>
            <person name="Narechania A."/>
            <person name="Kim E."/>
        </authorList>
    </citation>
    <scope>NUCLEOTIDE SEQUENCE [LARGE SCALE GENOMIC DNA]</scope>
    <source>
        <strain evidence="2 3">PLY_AMNH</strain>
    </source>
</reference>
<feature type="transmembrane region" description="Helical" evidence="1">
    <location>
        <begin position="152"/>
        <end position="177"/>
    </location>
</feature>
<dbReference type="EMBL" id="LGRX02035483">
    <property type="protein sequence ID" value="KAK3234655.1"/>
    <property type="molecule type" value="Genomic_DNA"/>
</dbReference>
<feature type="transmembrane region" description="Helical" evidence="1">
    <location>
        <begin position="119"/>
        <end position="140"/>
    </location>
</feature>
<proteinExistence type="predicted"/>
<dbReference type="InterPro" id="IPR036259">
    <property type="entry name" value="MFS_trans_sf"/>
</dbReference>
<dbReference type="SUPFAM" id="SSF103473">
    <property type="entry name" value="MFS general substrate transporter"/>
    <property type="match status" value="1"/>
</dbReference>
<keyword evidence="1" id="KW-1133">Transmembrane helix</keyword>
<feature type="transmembrane region" description="Helical" evidence="1">
    <location>
        <begin position="61"/>
        <end position="78"/>
    </location>
</feature>
<keyword evidence="1" id="KW-0472">Membrane</keyword>
<feature type="transmembrane region" description="Helical" evidence="1">
    <location>
        <begin position="189"/>
        <end position="211"/>
    </location>
</feature>
<evidence type="ECO:0000256" key="1">
    <source>
        <dbReference type="SAM" id="Phobius"/>
    </source>
</evidence>
<comment type="caution">
    <text evidence="2">The sequence shown here is derived from an EMBL/GenBank/DDBJ whole genome shotgun (WGS) entry which is preliminary data.</text>
</comment>
<feature type="transmembrane region" description="Helical" evidence="1">
    <location>
        <begin position="326"/>
        <end position="349"/>
    </location>
</feature>
<dbReference type="AlphaFoldDB" id="A0AAE0EQ23"/>